<dbReference type="EMBL" id="FIZX01000001">
    <property type="protein sequence ID" value="CZF77813.1"/>
    <property type="molecule type" value="Genomic_DNA"/>
</dbReference>
<protein>
    <submittedName>
        <fullName evidence="2">Uncharacterized protein</fullName>
    </submittedName>
</protein>
<evidence type="ECO:0000256" key="1">
    <source>
        <dbReference type="SAM" id="MobiDB-lite"/>
    </source>
</evidence>
<evidence type="ECO:0000313" key="3">
    <source>
        <dbReference type="Proteomes" id="UP000071641"/>
    </source>
</evidence>
<sequence>MGHRRISNKKMKQMLQEVLPDDMSESSTGTLVEGKEQKSADQDPLQTQDQQK</sequence>
<feature type="region of interest" description="Disordered" evidence="1">
    <location>
        <begin position="1"/>
        <end position="52"/>
    </location>
</feature>
<accession>A0A128ETD0</accession>
<reference evidence="3" key="1">
    <citation type="submission" date="2016-02" db="EMBL/GenBank/DDBJ databases">
        <authorList>
            <person name="Rodrigo-Torres Lidia"/>
            <person name="Arahal R.David."/>
        </authorList>
    </citation>
    <scope>NUCLEOTIDE SEQUENCE [LARGE SCALE GENOMIC DNA]</scope>
    <source>
        <strain evidence="3">CECT 9029</strain>
    </source>
</reference>
<keyword evidence="3" id="KW-1185">Reference proteome</keyword>
<dbReference type="Proteomes" id="UP000071641">
    <property type="component" value="Unassembled WGS sequence"/>
</dbReference>
<feature type="compositionally biased region" description="Basic residues" evidence="1">
    <location>
        <begin position="1"/>
        <end position="12"/>
    </location>
</feature>
<evidence type="ECO:0000313" key="2">
    <source>
        <dbReference type="EMBL" id="CZF77813.1"/>
    </source>
</evidence>
<gene>
    <name evidence="2" type="ORF">GCE9029_00448</name>
</gene>
<proteinExistence type="predicted"/>
<dbReference type="AlphaFoldDB" id="A0A128ETD0"/>
<name>A0A128ETD0_9GAMM</name>
<organism evidence="2 3">
    <name type="scientific">Grimontia celer</name>
    <dbReference type="NCBI Taxonomy" id="1796497"/>
    <lineage>
        <taxon>Bacteria</taxon>
        <taxon>Pseudomonadati</taxon>
        <taxon>Pseudomonadota</taxon>
        <taxon>Gammaproteobacteria</taxon>
        <taxon>Vibrionales</taxon>
        <taxon>Vibrionaceae</taxon>
        <taxon>Grimontia</taxon>
    </lineage>
</organism>
<dbReference type="RefSeq" id="WP_197475312.1">
    <property type="nucleotide sequence ID" value="NZ_FIZX01000001.1"/>
</dbReference>